<gene>
    <name evidence="2" type="ORF">SAMN04489719_0858</name>
</gene>
<protein>
    <recommendedName>
        <fullName evidence="4">Tachylectin</fullName>
    </recommendedName>
</protein>
<name>A0A1H1M4E6_9MICO</name>
<organism evidence="2 3">
    <name type="scientific">Agrococcus carbonis</name>
    <dbReference type="NCBI Taxonomy" id="684552"/>
    <lineage>
        <taxon>Bacteria</taxon>
        <taxon>Bacillati</taxon>
        <taxon>Actinomycetota</taxon>
        <taxon>Actinomycetes</taxon>
        <taxon>Micrococcales</taxon>
        <taxon>Microbacteriaceae</taxon>
        <taxon>Agrococcus</taxon>
    </lineage>
</organism>
<evidence type="ECO:0008006" key="4">
    <source>
        <dbReference type="Google" id="ProtNLM"/>
    </source>
</evidence>
<dbReference type="EMBL" id="LT629734">
    <property type="protein sequence ID" value="SDR81557.1"/>
    <property type="molecule type" value="Genomic_DNA"/>
</dbReference>
<dbReference type="OrthoDB" id="9764271at2"/>
<evidence type="ECO:0000313" key="2">
    <source>
        <dbReference type="EMBL" id="SDR81557.1"/>
    </source>
</evidence>
<feature type="chain" id="PRO_5009254033" description="Tachylectin" evidence="1">
    <location>
        <begin position="32"/>
        <end position="919"/>
    </location>
</feature>
<feature type="signal peptide" evidence="1">
    <location>
        <begin position="1"/>
        <end position="31"/>
    </location>
</feature>
<dbReference type="Proteomes" id="UP000199649">
    <property type="component" value="Chromosome I"/>
</dbReference>
<dbReference type="AlphaFoldDB" id="A0A1H1M4E6"/>
<evidence type="ECO:0000256" key="1">
    <source>
        <dbReference type="SAM" id="SignalP"/>
    </source>
</evidence>
<proteinExistence type="predicted"/>
<keyword evidence="1" id="KW-0732">Signal</keyword>
<keyword evidence="3" id="KW-1185">Reference proteome</keyword>
<accession>A0A1H1M4E6</accession>
<dbReference type="RefSeq" id="WP_092665871.1">
    <property type="nucleotide sequence ID" value="NZ_LT629734.1"/>
</dbReference>
<evidence type="ECO:0000313" key="3">
    <source>
        <dbReference type="Proteomes" id="UP000199649"/>
    </source>
</evidence>
<sequence length="919" mass="100147">MRFLRRSLAAALAVVLAAGFLVATPATEAEAATAADFNPGNIISDQNFFDGDAMSASEVQSFLNAQVRQCETGYTCLKDYRQNAPSMPSNAYCAAMPARDNDTAASIITRVAQACDVSPRVLLVLLQKEQSLVSLTRPTQIRYDRATGFACPDTAPCDSSFGSFFYQVYYAARQFQRYAKHPESYNHRAGQQNRVLFHPNAACGSSTVYIANQATAGLYNYTPYQPNAAALTNLYGTGDSCSAYGNRNFWRMWTDWFGNPAGEVNRLIVREQGSSTTYLVNGTWIHPFPNGTILNEYQRSLGATQVVSNGALASYTKGQAVTRWLRDGSGGNYFVDDGKAFRFADCKQVGQWGRTCSYGIGASAEIHAALRDGGQLRNIVGWKGEWWYMADGRRHPIGDTANIGARGMSYANSWMSPGALDEFGMGIPFLAEGYGAQNYSGTQAVMRTGSGLVWIDPAQMELDAFADFGKVTWLSMNAARASSIDLPNRIAVGTQGYVVTNRGLLEVRMAEFGGTSFFSPLTQANVRGIPSAGRAFGQHYQAELGSSTVWLMRDGMREPVTATDRSAAAATVPSTIHRGVEGYLDWIPERSSYSPGTLLRDTESGELLLTSRSTTVRVSDARVLNQLGLDSTPTAITPSVRAGLPAVSMTLDADYGIRCGVDGIASWGQLRPYANATARQAWRLTHEQLPADICAQIPRGSTIDRIAIDNDGSLYLIENGTRRAIDSQRTLRYHGFGTIGQSRISGYALHARPAGTPLRPYYYSGTVVRSQSSGQLYIVDDHRLLRTNATVVAELQSPMSVTVSDAVIATFPSAGSITTTLVERDGVRYALIDGRLVRFPWQDAQQFGTQHFTSISATLFSKIPVSGWMSRWIEDPQGRVWYVTNGTRNLVDTAAERAAAAGQHIHRVDATVLQLLPVR</sequence>
<dbReference type="STRING" id="684552.SAMN04489719_0858"/>
<reference evidence="3" key="1">
    <citation type="submission" date="2016-10" db="EMBL/GenBank/DDBJ databases">
        <authorList>
            <person name="Varghese N."/>
            <person name="Submissions S."/>
        </authorList>
    </citation>
    <scope>NUCLEOTIDE SEQUENCE [LARGE SCALE GENOMIC DNA]</scope>
    <source>
        <strain evidence="3">DSM 22965</strain>
    </source>
</reference>